<organism evidence="1 3">
    <name type="scientific">Shinella granuli</name>
    <dbReference type="NCBI Taxonomy" id="323621"/>
    <lineage>
        <taxon>Bacteria</taxon>
        <taxon>Pseudomonadati</taxon>
        <taxon>Pseudomonadota</taxon>
        <taxon>Alphaproteobacteria</taxon>
        <taxon>Hyphomicrobiales</taxon>
        <taxon>Rhizobiaceae</taxon>
        <taxon>Shinella</taxon>
    </lineage>
</organism>
<name>A0A4R2BZX1_SHIGR</name>
<accession>A0A4R2BZX1</accession>
<dbReference type="EMBL" id="SLVX01000011">
    <property type="protein sequence ID" value="TCN42630.1"/>
    <property type="molecule type" value="Genomic_DNA"/>
</dbReference>
<proteinExistence type="predicted"/>
<reference evidence="1 3" key="1">
    <citation type="submission" date="2019-03" db="EMBL/GenBank/DDBJ databases">
        <title>Genomic Encyclopedia of Type Strains, Phase IV (KMG-IV): sequencing the most valuable type-strain genomes for metagenomic binning, comparative biology and taxonomic classification.</title>
        <authorList>
            <person name="Goeker M."/>
        </authorList>
    </citation>
    <scope>NUCLEOTIDE SEQUENCE [LARGE SCALE GENOMIC DNA]</scope>
    <source>
        <strain evidence="1 3">DSM 18401</strain>
    </source>
</reference>
<evidence type="ECO:0000313" key="2">
    <source>
        <dbReference type="EMBL" id="TCN42630.1"/>
    </source>
</evidence>
<dbReference type="Proteomes" id="UP000295351">
    <property type="component" value="Unassembled WGS sequence"/>
</dbReference>
<sequence length="30" mass="3319">PLLCRIDTLDEVTYMNNGGILQTVLRDLAA</sequence>
<dbReference type="AlphaFoldDB" id="A0A4R2BZX1"/>
<dbReference type="EMBL" id="SLVX01000053">
    <property type="protein sequence ID" value="TCN31624.1"/>
    <property type="molecule type" value="Genomic_DNA"/>
</dbReference>
<evidence type="ECO:0000313" key="1">
    <source>
        <dbReference type="EMBL" id="TCN31624.1"/>
    </source>
</evidence>
<keyword evidence="3" id="KW-1185">Reference proteome</keyword>
<protein>
    <submittedName>
        <fullName evidence="1">Uncharacterized protein</fullName>
    </submittedName>
</protein>
<evidence type="ECO:0000313" key="3">
    <source>
        <dbReference type="Proteomes" id="UP000295351"/>
    </source>
</evidence>
<gene>
    <name evidence="2" type="ORF">EV665_111160</name>
    <name evidence="1" type="ORF">EV665_15313</name>
</gene>
<feature type="non-terminal residue" evidence="1">
    <location>
        <position position="1"/>
    </location>
</feature>
<comment type="caution">
    <text evidence="1">The sequence shown here is derived from an EMBL/GenBank/DDBJ whole genome shotgun (WGS) entry which is preliminary data.</text>
</comment>